<dbReference type="EMBL" id="UGJE01000002">
    <property type="protein sequence ID" value="STQ86524.1"/>
    <property type="molecule type" value="Genomic_DNA"/>
</dbReference>
<reference evidence="3 4" key="1">
    <citation type="journal article" date="2014" name="Genome Announc.">
        <title>Draft genome sequences of eight enterohepatic helicobacter species isolated from both laboratory and wild rodents.</title>
        <authorList>
            <person name="Sheh A."/>
            <person name="Shen Z."/>
            <person name="Fox J.G."/>
        </authorList>
    </citation>
    <scope>NUCLEOTIDE SEQUENCE [LARGE SCALE GENOMIC DNA]</scope>
    <source>
        <strain evidence="3 4">ST1</strain>
    </source>
</reference>
<protein>
    <submittedName>
        <fullName evidence="2">Uncharacterized protein</fullName>
    </submittedName>
</protein>
<accession>A0A099TZ62</accession>
<evidence type="ECO:0000313" key="4">
    <source>
        <dbReference type="Proteomes" id="UP000029922"/>
    </source>
</evidence>
<dbReference type="RefSeq" id="WP_034557041.1">
    <property type="nucleotide sequence ID" value="NZ_FZML01000003.1"/>
</dbReference>
<dbReference type="Proteomes" id="UP000029922">
    <property type="component" value="Unassembled WGS sequence"/>
</dbReference>
<keyword evidence="5" id="KW-1185">Reference proteome</keyword>
<dbReference type="EMBL" id="JRPD02000005">
    <property type="protein sequence ID" value="TLE00790.1"/>
    <property type="molecule type" value="Genomic_DNA"/>
</dbReference>
<reference evidence="2 5" key="2">
    <citation type="submission" date="2018-06" db="EMBL/GenBank/DDBJ databases">
        <authorList>
            <consortium name="Pathogen Informatics"/>
            <person name="Doyle S."/>
        </authorList>
    </citation>
    <scope>NUCLEOTIDE SEQUENCE [LARGE SCALE GENOMIC DNA]</scope>
    <source>
        <strain evidence="2 5">NCTC12714</strain>
    </source>
</reference>
<feature type="transmembrane region" description="Helical" evidence="1">
    <location>
        <begin position="115"/>
        <end position="135"/>
    </location>
</feature>
<keyword evidence="1" id="KW-0472">Membrane</keyword>
<keyword evidence="1" id="KW-0812">Transmembrane</keyword>
<feature type="transmembrane region" description="Helical" evidence="1">
    <location>
        <begin position="83"/>
        <end position="103"/>
    </location>
</feature>
<gene>
    <name evidence="3" type="ORF">LS73_003840</name>
    <name evidence="2" type="ORF">NCTC12714_01331</name>
</gene>
<feature type="transmembrane region" description="Helical" evidence="1">
    <location>
        <begin position="9"/>
        <end position="28"/>
    </location>
</feature>
<evidence type="ECO:0000256" key="1">
    <source>
        <dbReference type="SAM" id="Phobius"/>
    </source>
</evidence>
<evidence type="ECO:0000313" key="3">
    <source>
        <dbReference type="EMBL" id="TLE00790.1"/>
    </source>
</evidence>
<dbReference type="AlphaFoldDB" id="A0A099TZ62"/>
<keyword evidence="1" id="KW-1133">Transmembrane helix</keyword>
<dbReference type="STRING" id="216.LS73_01985"/>
<organism evidence="2 5">
    <name type="scientific">Helicobacter muridarum</name>
    <dbReference type="NCBI Taxonomy" id="216"/>
    <lineage>
        <taxon>Bacteria</taxon>
        <taxon>Pseudomonadati</taxon>
        <taxon>Campylobacterota</taxon>
        <taxon>Epsilonproteobacteria</taxon>
        <taxon>Campylobacterales</taxon>
        <taxon>Helicobacteraceae</taxon>
        <taxon>Helicobacter</taxon>
    </lineage>
</organism>
<dbReference type="OrthoDB" id="9996611at2"/>
<evidence type="ECO:0000313" key="2">
    <source>
        <dbReference type="EMBL" id="STQ86524.1"/>
    </source>
</evidence>
<feature type="transmembrane region" description="Helical" evidence="1">
    <location>
        <begin position="34"/>
        <end position="53"/>
    </location>
</feature>
<proteinExistence type="predicted"/>
<name>A0A099TZ62_9HELI</name>
<evidence type="ECO:0000313" key="5">
    <source>
        <dbReference type="Proteomes" id="UP000255139"/>
    </source>
</evidence>
<feature type="transmembrane region" description="Helical" evidence="1">
    <location>
        <begin position="147"/>
        <end position="167"/>
    </location>
</feature>
<dbReference type="Proteomes" id="UP000255139">
    <property type="component" value="Unassembled WGS sequence"/>
</dbReference>
<sequence>MSLKTIKTLFITGMTIVIIASVLEVFFIQDSWNLLFYMSMVGHVIFAVGLWLMDKIASSPLCRYYIAMMAIGCSLHYLQSYEINALVVMILALFLLFLVFKYLDIFTKVSGEHLFINSFYCFIICSIIGFCILKFSNIVEYSSTRTFIIGFMIFPAFIVYIAAILNLRSINSL</sequence>